<organism evidence="8 9">
    <name type="scientific">Perilla frutescens var. hirtella</name>
    <name type="common">Perilla citriodora</name>
    <name type="synonym">Perilla setoyensis</name>
    <dbReference type="NCBI Taxonomy" id="608512"/>
    <lineage>
        <taxon>Eukaryota</taxon>
        <taxon>Viridiplantae</taxon>
        <taxon>Streptophyta</taxon>
        <taxon>Embryophyta</taxon>
        <taxon>Tracheophyta</taxon>
        <taxon>Spermatophyta</taxon>
        <taxon>Magnoliopsida</taxon>
        <taxon>eudicotyledons</taxon>
        <taxon>Gunneridae</taxon>
        <taxon>Pentapetalae</taxon>
        <taxon>asterids</taxon>
        <taxon>lamiids</taxon>
        <taxon>Lamiales</taxon>
        <taxon>Lamiaceae</taxon>
        <taxon>Nepetoideae</taxon>
        <taxon>Elsholtzieae</taxon>
        <taxon>Perilla</taxon>
    </lineage>
</organism>
<feature type="region of interest" description="Disordered" evidence="6">
    <location>
        <begin position="228"/>
        <end position="250"/>
    </location>
</feature>
<dbReference type="AlphaFoldDB" id="A0AAD4P9X1"/>
<keyword evidence="2" id="KW-0805">Transcription regulation</keyword>
<keyword evidence="3" id="KW-0238">DNA-binding</keyword>
<keyword evidence="4" id="KW-0804">Transcription</keyword>
<dbReference type="GO" id="GO:0043565">
    <property type="term" value="F:sequence-specific DNA binding"/>
    <property type="evidence" value="ECO:0007669"/>
    <property type="project" value="InterPro"/>
</dbReference>
<comment type="caution">
    <text evidence="8">The sequence shown here is derived from an EMBL/GenBank/DDBJ whole genome shotgun (WGS) entry which is preliminary data.</text>
</comment>
<dbReference type="Proteomes" id="UP001190926">
    <property type="component" value="Unassembled WGS sequence"/>
</dbReference>
<comment type="subcellular location">
    <subcellularLocation>
        <location evidence="1">Nucleus</location>
    </subcellularLocation>
</comment>
<evidence type="ECO:0000256" key="3">
    <source>
        <dbReference type="ARBA" id="ARBA00023125"/>
    </source>
</evidence>
<evidence type="ECO:0000256" key="4">
    <source>
        <dbReference type="ARBA" id="ARBA00023163"/>
    </source>
</evidence>
<dbReference type="PANTHER" id="PTHR31282">
    <property type="entry name" value="WRKY TRANSCRIPTION FACTOR 21-RELATED"/>
    <property type="match status" value="1"/>
</dbReference>
<dbReference type="InterPro" id="IPR036576">
    <property type="entry name" value="WRKY_dom_sf"/>
</dbReference>
<dbReference type="InterPro" id="IPR003657">
    <property type="entry name" value="WRKY_dom"/>
</dbReference>
<evidence type="ECO:0000259" key="7">
    <source>
        <dbReference type="PROSITE" id="PS50811"/>
    </source>
</evidence>
<evidence type="ECO:0000256" key="6">
    <source>
        <dbReference type="SAM" id="MobiDB-lite"/>
    </source>
</evidence>
<proteinExistence type="predicted"/>
<dbReference type="EMBL" id="SDAM02000071">
    <property type="protein sequence ID" value="KAH6832404.1"/>
    <property type="molecule type" value="Genomic_DNA"/>
</dbReference>
<feature type="domain" description="WRKY" evidence="7">
    <location>
        <begin position="127"/>
        <end position="190"/>
    </location>
</feature>
<dbReference type="SMART" id="SM00774">
    <property type="entry name" value="WRKY"/>
    <property type="match status" value="1"/>
</dbReference>
<reference evidence="8 9" key="1">
    <citation type="journal article" date="2021" name="Nat. Commun.">
        <title>Incipient diploidization of the medicinal plant Perilla within 10,000 years.</title>
        <authorList>
            <person name="Zhang Y."/>
            <person name="Shen Q."/>
            <person name="Leng L."/>
            <person name="Zhang D."/>
            <person name="Chen S."/>
            <person name="Shi Y."/>
            <person name="Ning Z."/>
            <person name="Chen S."/>
        </authorList>
    </citation>
    <scope>NUCLEOTIDE SEQUENCE [LARGE SCALE GENOMIC DNA]</scope>
    <source>
        <strain evidence="9">cv. PC099</strain>
    </source>
</reference>
<accession>A0AAD4P9X1</accession>
<evidence type="ECO:0000256" key="1">
    <source>
        <dbReference type="ARBA" id="ARBA00004123"/>
    </source>
</evidence>
<dbReference type="InterPro" id="IPR044810">
    <property type="entry name" value="WRKY_plant"/>
</dbReference>
<evidence type="ECO:0000256" key="5">
    <source>
        <dbReference type="ARBA" id="ARBA00023242"/>
    </source>
</evidence>
<evidence type="ECO:0000313" key="8">
    <source>
        <dbReference type="EMBL" id="KAH6832404.1"/>
    </source>
</evidence>
<dbReference type="Gene3D" id="2.20.25.80">
    <property type="entry name" value="WRKY domain"/>
    <property type="match status" value="1"/>
</dbReference>
<keyword evidence="9" id="KW-1185">Reference proteome</keyword>
<feature type="region of interest" description="Disordered" evidence="6">
    <location>
        <begin position="95"/>
        <end position="118"/>
    </location>
</feature>
<name>A0AAD4P9X1_PERFH</name>
<protein>
    <recommendedName>
        <fullName evidence="7">WRKY domain-containing protein</fullName>
    </recommendedName>
</protein>
<sequence>MASSSCVVTESESHRLAGPERVITELNRGREIADRLRRMLREAGFDGSAGSVAPAQRLVSQLLDTFTHSLSMLRDASDSDEVSQVHSAAAAAALKSEDSGESCKTPAPKDRRGCYKRKRNSDTWTKETPNLLEDGYAWRKYGQKVILNAKHPRNYFRCTHKFDQGCHASKQVQKVQDSPPLFRTTYLGQHTCKNLFKPPHHHHHLIIQDPTPPDSSIIWSFGRRDSVKHEQQLNEDDDGDGEDDNSDRDYYMVPDDVLTTAALDGEHLPPFSSGSDHGEVMSSDVYSCSPSPTTTTNIHDLDAIVGYEDFWKNLN</sequence>
<dbReference type="GO" id="GO:0005634">
    <property type="term" value="C:nucleus"/>
    <property type="evidence" value="ECO:0007669"/>
    <property type="project" value="UniProtKB-SubCell"/>
</dbReference>
<dbReference type="PROSITE" id="PS50811">
    <property type="entry name" value="WRKY"/>
    <property type="match status" value="1"/>
</dbReference>
<gene>
    <name evidence="8" type="ORF">C2S53_007264</name>
</gene>
<dbReference type="GO" id="GO:0003700">
    <property type="term" value="F:DNA-binding transcription factor activity"/>
    <property type="evidence" value="ECO:0007669"/>
    <property type="project" value="InterPro"/>
</dbReference>
<evidence type="ECO:0000256" key="2">
    <source>
        <dbReference type="ARBA" id="ARBA00023015"/>
    </source>
</evidence>
<keyword evidence="5" id="KW-0539">Nucleus</keyword>
<dbReference type="SUPFAM" id="SSF118290">
    <property type="entry name" value="WRKY DNA-binding domain"/>
    <property type="match status" value="1"/>
</dbReference>
<evidence type="ECO:0000313" key="9">
    <source>
        <dbReference type="Proteomes" id="UP001190926"/>
    </source>
</evidence>
<feature type="compositionally biased region" description="Acidic residues" evidence="6">
    <location>
        <begin position="233"/>
        <end position="246"/>
    </location>
</feature>
<dbReference type="Pfam" id="PF03106">
    <property type="entry name" value="WRKY"/>
    <property type="match status" value="1"/>
</dbReference>